<keyword evidence="3" id="KW-0456">Lyase</keyword>
<dbReference type="GO" id="GO:0046872">
    <property type="term" value="F:metal ion binding"/>
    <property type="evidence" value="ECO:0007669"/>
    <property type="project" value="UniProtKB-KW"/>
</dbReference>
<dbReference type="Gene3D" id="3.20.20.60">
    <property type="entry name" value="Phosphoenolpyruvate-binding domains"/>
    <property type="match status" value="1"/>
</dbReference>
<dbReference type="AlphaFoldDB" id="A0A2N4U5C2"/>
<evidence type="ECO:0000313" key="6">
    <source>
        <dbReference type="Proteomes" id="UP000234190"/>
    </source>
</evidence>
<dbReference type="GO" id="GO:0016832">
    <property type="term" value="F:aldehyde-lyase activity"/>
    <property type="evidence" value="ECO:0007669"/>
    <property type="project" value="TreeGrafter"/>
</dbReference>
<dbReference type="InterPro" id="IPR040442">
    <property type="entry name" value="Pyrv_kinase-like_dom_sf"/>
</dbReference>
<accession>A0A2N4U5C2</accession>
<organism evidence="5 6">
    <name type="scientific">Pollutimonas subterranea</name>
    <dbReference type="NCBI Taxonomy" id="2045210"/>
    <lineage>
        <taxon>Bacteria</taxon>
        <taxon>Pseudomonadati</taxon>
        <taxon>Pseudomonadota</taxon>
        <taxon>Betaproteobacteria</taxon>
        <taxon>Burkholderiales</taxon>
        <taxon>Alcaligenaceae</taxon>
        <taxon>Pollutimonas</taxon>
    </lineage>
</organism>
<dbReference type="Pfam" id="PF03328">
    <property type="entry name" value="HpcH_HpaI"/>
    <property type="match status" value="1"/>
</dbReference>
<evidence type="ECO:0000256" key="3">
    <source>
        <dbReference type="ARBA" id="ARBA00023239"/>
    </source>
</evidence>
<dbReference type="GO" id="GO:0005737">
    <property type="term" value="C:cytoplasm"/>
    <property type="evidence" value="ECO:0007669"/>
    <property type="project" value="TreeGrafter"/>
</dbReference>
<dbReference type="PANTHER" id="PTHR30502">
    <property type="entry name" value="2-KETO-3-DEOXY-L-RHAMNONATE ALDOLASE"/>
    <property type="match status" value="1"/>
</dbReference>
<reference evidence="5 6" key="1">
    <citation type="submission" date="2017-10" db="EMBL/GenBank/DDBJ databases">
        <title>Two draft genome sequences of Pusillimonas sp. strains isolated from a nitrate- and radionuclide-contaminated groundwater in Russia.</title>
        <authorList>
            <person name="Grouzdev D.S."/>
            <person name="Tourova T.P."/>
            <person name="Goeva M.A."/>
            <person name="Babich T.L."/>
            <person name="Sokolova D.S."/>
            <person name="Abdullin R."/>
            <person name="Poltaraus A.B."/>
            <person name="Toshchakov S.V."/>
            <person name="Nazina T.N."/>
        </authorList>
    </citation>
    <scope>NUCLEOTIDE SEQUENCE [LARGE SCALE GENOMIC DNA]</scope>
    <source>
        <strain evidence="5 6">JR1/69-3-13</strain>
    </source>
</reference>
<evidence type="ECO:0000313" key="5">
    <source>
        <dbReference type="EMBL" id="PLC50214.1"/>
    </source>
</evidence>
<dbReference type="InterPro" id="IPR005000">
    <property type="entry name" value="Aldolase/citrate-lyase_domain"/>
</dbReference>
<evidence type="ECO:0000259" key="4">
    <source>
        <dbReference type="Pfam" id="PF03328"/>
    </source>
</evidence>
<sequence>MAKFEEDMSRQTLKEKLDAGKFMLGTWSQSASPEVLEIIGYAGFDYTIIDTEHGYFGLETAENLVRTAEAADISPLVRVALNEQHLILKALDIGAQGVVVPQVTNAQEAAKAVAAARYYPDGTRGACPCIRAGKHYVPDWATHATKANKDVVIVLLVEGQDGVANIESIVDTPGVNGIMVGPFDLSVSLGVGGQLDHPLVTDFMRNAIALCKQRNVHMFVPNFDLDLGRARAAIEGWTALGATNFTVGTDKLFFAHHMQNINRNIRGA</sequence>
<keyword evidence="2" id="KW-0479">Metal-binding</keyword>
<comment type="caution">
    <text evidence="5">The sequence shown here is derived from an EMBL/GenBank/DDBJ whole genome shotgun (WGS) entry which is preliminary data.</text>
</comment>
<dbReference type="PANTHER" id="PTHR30502:SF0">
    <property type="entry name" value="PHOSPHOENOLPYRUVATE CARBOXYLASE FAMILY PROTEIN"/>
    <property type="match status" value="1"/>
</dbReference>
<comment type="similarity">
    <text evidence="1">Belongs to the HpcH/HpaI aldolase family.</text>
</comment>
<keyword evidence="6" id="KW-1185">Reference proteome</keyword>
<dbReference type="InterPro" id="IPR015813">
    <property type="entry name" value="Pyrv/PenolPyrv_kinase-like_dom"/>
</dbReference>
<dbReference type="Proteomes" id="UP000234190">
    <property type="component" value="Unassembled WGS sequence"/>
</dbReference>
<evidence type="ECO:0000256" key="2">
    <source>
        <dbReference type="ARBA" id="ARBA00022723"/>
    </source>
</evidence>
<dbReference type="InterPro" id="IPR050251">
    <property type="entry name" value="HpcH-HpaI_aldolase"/>
</dbReference>
<evidence type="ECO:0000256" key="1">
    <source>
        <dbReference type="ARBA" id="ARBA00005568"/>
    </source>
</evidence>
<gene>
    <name evidence="5" type="ORF">CR159_09430</name>
</gene>
<dbReference type="EMBL" id="PDNW01000006">
    <property type="protein sequence ID" value="PLC50214.1"/>
    <property type="molecule type" value="Genomic_DNA"/>
</dbReference>
<dbReference type="SUPFAM" id="SSF51621">
    <property type="entry name" value="Phosphoenolpyruvate/pyruvate domain"/>
    <property type="match status" value="1"/>
</dbReference>
<feature type="domain" description="HpcH/HpaI aldolase/citrate lyase" evidence="4">
    <location>
        <begin position="25"/>
        <end position="219"/>
    </location>
</feature>
<name>A0A2N4U5C2_9BURK</name>
<protein>
    <submittedName>
        <fullName evidence="5">Aldolase</fullName>
    </submittedName>
</protein>
<proteinExistence type="inferred from homology"/>